<accession>A0ABR0CCR8</accession>
<sequence>MDMTAHGISYALSPVPAYTSLGGGRWPGVRFSSGGRNGACNEWHRSAALTKLGVQRMWPGSRWTPRLASEGKANARVRRRLRVRPSGAACWFGMALRRAAARLALALPVGSPGRGFAVEGMFRRTQGAYCKYEGVCDAALLGVASLLDGVARAVESGRRCTMGGCIMDVSLSVSLRSYHGAPHEIHAVTYLAGTIHSLGDCPRRPVQSMTDDNLRHSRQTLQRIKVGTYLFQSENGAVLSILAGVVIVVTPSSLSLFQFAPCVTVARDHGGTRNTTTTTTNNKQATTGARQPRTLSPARLCCWRCCSRRSCMGRCSRCGASDPAPEKKGSIRPLRHAAKSQRTQGTLVSSHTRAREGELIRRYIRYPPRSSQLSCQLRSQPATMAPCLDKSRLARHPSASPETALSRRAVPVIGDGIATSASREGASARACTRRTGATSPASSIRSPRRRCATAG</sequence>
<feature type="compositionally biased region" description="Low complexity" evidence="1">
    <location>
        <begin position="272"/>
        <end position="288"/>
    </location>
</feature>
<feature type="compositionally biased region" description="Polar residues" evidence="1">
    <location>
        <begin position="340"/>
        <end position="351"/>
    </location>
</feature>
<keyword evidence="3" id="KW-1185">Reference proteome</keyword>
<evidence type="ECO:0000313" key="3">
    <source>
        <dbReference type="Proteomes" id="UP001287286"/>
    </source>
</evidence>
<protein>
    <submittedName>
        <fullName evidence="2">Uncharacterized protein</fullName>
    </submittedName>
</protein>
<dbReference type="Proteomes" id="UP001287286">
    <property type="component" value="Unassembled WGS sequence"/>
</dbReference>
<evidence type="ECO:0000313" key="2">
    <source>
        <dbReference type="EMBL" id="KAK4093498.1"/>
    </source>
</evidence>
<reference evidence="2 3" key="1">
    <citation type="journal article" date="2024" name="Microbiol. Resour. Announc.">
        <title>Genome annotations for the ascomycete fungi Trichoderma harzianum, Trichoderma aggressivum, and Purpureocillium lilacinum.</title>
        <authorList>
            <person name="Beijen E.P.W."/>
            <person name="Ohm R.A."/>
        </authorList>
    </citation>
    <scope>NUCLEOTIDE SEQUENCE [LARGE SCALE GENOMIC DNA]</scope>
    <source>
        <strain evidence="2 3">CBS 150709</strain>
    </source>
</reference>
<name>A0ABR0CCR8_PURLI</name>
<feature type="region of interest" description="Disordered" evidence="1">
    <location>
        <begin position="271"/>
        <end position="290"/>
    </location>
</feature>
<feature type="region of interest" description="Disordered" evidence="1">
    <location>
        <begin position="420"/>
        <end position="455"/>
    </location>
</feature>
<evidence type="ECO:0000256" key="1">
    <source>
        <dbReference type="SAM" id="MobiDB-lite"/>
    </source>
</evidence>
<proteinExistence type="predicted"/>
<gene>
    <name evidence="2" type="ORF">Purlil1_1832</name>
</gene>
<feature type="compositionally biased region" description="Basic residues" evidence="1">
    <location>
        <begin position="446"/>
        <end position="455"/>
    </location>
</feature>
<organism evidence="2 3">
    <name type="scientific">Purpureocillium lilacinum</name>
    <name type="common">Paecilomyces lilacinus</name>
    <dbReference type="NCBI Taxonomy" id="33203"/>
    <lineage>
        <taxon>Eukaryota</taxon>
        <taxon>Fungi</taxon>
        <taxon>Dikarya</taxon>
        <taxon>Ascomycota</taxon>
        <taxon>Pezizomycotina</taxon>
        <taxon>Sordariomycetes</taxon>
        <taxon>Hypocreomycetidae</taxon>
        <taxon>Hypocreales</taxon>
        <taxon>Ophiocordycipitaceae</taxon>
        <taxon>Purpureocillium</taxon>
    </lineage>
</organism>
<feature type="region of interest" description="Disordered" evidence="1">
    <location>
        <begin position="321"/>
        <end position="353"/>
    </location>
</feature>
<dbReference type="EMBL" id="JAWRVI010000005">
    <property type="protein sequence ID" value="KAK4093498.1"/>
    <property type="molecule type" value="Genomic_DNA"/>
</dbReference>
<comment type="caution">
    <text evidence="2">The sequence shown here is derived from an EMBL/GenBank/DDBJ whole genome shotgun (WGS) entry which is preliminary data.</text>
</comment>